<comment type="caution">
    <text evidence="2">The sequence shown here is derived from an EMBL/GenBank/DDBJ whole genome shotgun (WGS) entry which is preliminary data.</text>
</comment>
<keyword evidence="3" id="KW-1185">Reference proteome</keyword>
<gene>
    <name evidence="2" type="ORF">CLV80_11489</name>
</gene>
<dbReference type="AlphaFoldDB" id="A0A2T0VUJ5"/>
<keyword evidence="1" id="KW-0732">Signal</keyword>
<evidence type="ECO:0000313" key="3">
    <source>
        <dbReference type="Proteomes" id="UP000238007"/>
    </source>
</evidence>
<protein>
    <submittedName>
        <fullName evidence="2">Putative GH25 family protein</fullName>
    </submittedName>
</protein>
<sequence>MRILALLFSLLAVPATAHEFWLEPTAYQIAADGTLEAHIVNGQNFAGTNQVFFPQRFEHFAIIAGGTGASVRGRAGDRPALNQAPVAQGLNVIAYQARNATVDYATWEKFQNFVDHKDFGDVLTRQRERELPESNFKEVYSRYSKTLIGVGSAAGTDHRVGLETELVALTNPYTDDLDNGFTVQLFYHQDVRANVQIEVFDKAPDGTVEVSYFQTNDEGIATFPITGGNSYMVDAVMLREPSDELQEQTGAVWETLWANLTFGTPE</sequence>
<evidence type="ECO:0000256" key="1">
    <source>
        <dbReference type="SAM" id="SignalP"/>
    </source>
</evidence>
<dbReference type="InterPro" id="IPR019613">
    <property type="entry name" value="DUF4198"/>
</dbReference>
<accession>A0A2T0VUJ5</accession>
<name>A0A2T0VUJ5_9RHOB</name>
<proteinExistence type="predicted"/>
<organism evidence="2 3">
    <name type="scientific">Yoonia maritima</name>
    <dbReference type="NCBI Taxonomy" id="1435347"/>
    <lineage>
        <taxon>Bacteria</taxon>
        <taxon>Pseudomonadati</taxon>
        <taxon>Pseudomonadota</taxon>
        <taxon>Alphaproteobacteria</taxon>
        <taxon>Rhodobacterales</taxon>
        <taxon>Paracoccaceae</taxon>
        <taxon>Yoonia</taxon>
    </lineage>
</organism>
<dbReference type="Proteomes" id="UP000238007">
    <property type="component" value="Unassembled WGS sequence"/>
</dbReference>
<reference evidence="2 3" key="1">
    <citation type="submission" date="2018-03" db="EMBL/GenBank/DDBJ databases">
        <title>Genomic Encyclopedia of Archaeal and Bacterial Type Strains, Phase II (KMG-II): from individual species to whole genera.</title>
        <authorList>
            <person name="Goeker M."/>
        </authorList>
    </citation>
    <scope>NUCLEOTIDE SEQUENCE [LARGE SCALE GENOMIC DNA]</scope>
    <source>
        <strain evidence="2 3">DSM 101533</strain>
    </source>
</reference>
<dbReference type="OrthoDB" id="581894at2"/>
<feature type="chain" id="PRO_5015479151" evidence="1">
    <location>
        <begin position="18"/>
        <end position="266"/>
    </location>
</feature>
<dbReference type="EMBL" id="PVTP01000014">
    <property type="protein sequence ID" value="PRY75052.1"/>
    <property type="molecule type" value="Genomic_DNA"/>
</dbReference>
<feature type="signal peptide" evidence="1">
    <location>
        <begin position="1"/>
        <end position="17"/>
    </location>
</feature>
<dbReference type="RefSeq" id="WP_106359080.1">
    <property type="nucleotide sequence ID" value="NZ_PVTP01000014.1"/>
</dbReference>
<dbReference type="Pfam" id="PF10670">
    <property type="entry name" value="DUF4198"/>
    <property type="match status" value="1"/>
</dbReference>
<evidence type="ECO:0000313" key="2">
    <source>
        <dbReference type="EMBL" id="PRY75052.1"/>
    </source>
</evidence>